<sequence length="64" mass="6807">MVQFDQPLPCDAEIVLRAYNPVDSLTGALKEGVAVPLTGVPGTTEVGRFILLGEYTFATPPSDQ</sequence>
<dbReference type="RefSeq" id="WP_030407616.1">
    <property type="nucleotide sequence ID" value="NZ_BBQG01000027.1"/>
</dbReference>
<dbReference type="EMBL" id="RCIY01000055">
    <property type="protein sequence ID" value="TGG83487.1"/>
    <property type="molecule type" value="Genomic_DNA"/>
</dbReference>
<dbReference type="AlphaFoldDB" id="A0A8H1QQR4"/>
<protein>
    <submittedName>
        <fullName evidence="1">Uncharacterized protein</fullName>
    </submittedName>
</protein>
<organism evidence="1 2">
    <name type="scientific">Streptomyces albus</name>
    <dbReference type="NCBI Taxonomy" id="1888"/>
    <lineage>
        <taxon>Bacteria</taxon>
        <taxon>Bacillati</taxon>
        <taxon>Actinomycetota</taxon>
        <taxon>Actinomycetes</taxon>
        <taxon>Kitasatosporales</taxon>
        <taxon>Streptomycetaceae</taxon>
        <taxon>Streptomyces</taxon>
    </lineage>
</organism>
<accession>A0A8H1QQR4</accession>
<dbReference type="Proteomes" id="UP000298111">
    <property type="component" value="Unassembled WGS sequence"/>
</dbReference>
<comment type="caution">
    <text evidence="1">The sequence shown here is derived from an EMBL/GenBank/DDBJ whole genome shotgun (WGS) entry which is preliminary data.</text>
</comment>
<proteinExistence type="predicted"/>
<dbReference type="GeneID" id="75183610"/>
<gene>
    <name evidence="1" type="ORF">D8771_15875</name>
</gene>
<name>A0A8H1QQR4_9ACTN</name>
<reference evidence="1 2" key="1">
    <citation type="submission" date="2018-10" db="EMBL/GenBank/DDBJ databases">
        <title>Isolation of pseudouridimycin from Streptomyces albus DSM 40763.</title>
        <authorList>
            <person name="Rosenqvist P."/>
            <person name="Metsae-Ketelae M."/>
            <person name="Virta P."/>
        </authorList>
    </citation>
    <scope>NUCLEOTIDE SEQUENCE [LARGE SCALE GENOMIC DNA]</scope>
    <source>
        <strain evidence="1 2">DSM 40763</strain>
    </source>
</reference>
<evidence type="ECO:0000313" key="2">
    <source>
        <dbReference type="Proteomes" id="UP000298111"/>
    </source>
</evidence>
<evidence type="ECO:0000313" key="1">
    <source>
        <dbReference type="EMBL" id="TGG83487.1"/>
    </source>
</evidence>